<evidence type="ECO:0000256" key="3">
    <source>
        <dbReference type="ARBA" id="ARBA00022475"/>
    </source>
</evidence>
<evidence type="ECO:0000256" key="7">
    <source>
        <dbReference type="ARBA" id="ARBA00023136"/>
    </source>
</evidence>
<evidence type="ECO:0000256" key="8">
    <source>
        <dbReference type="SAM" id="Phobius"/>
    </source>
</evidence>
<comment type="similarity">
    <text evidence="2">Belongs to the GSP F family.</text>
</comment>
<accession>A0A0F9WR77</accession>
<sequence>MVSYTYQVRDDSGQLRTGTIRARNADEAHDSLRDQGKEVVGLSPAPTLAAGQKRPKKVRQDDIIFFANQLAVMVDAGVPLSESLDSIAESTEHTGLKALIVDLSDQVKGGFEFSTALQRHVKVFGELFVSLVRASEISGTMGPMLQRASTYMSQARDTRKQVKGALIYPVSMLVFCVLVVVGLLVFILPRFESIYSGKGKLLPVPTRILMAASRGIIDYWPFIVVGLAGAITGIVMYGRTNGGRRTRDWIMIHVPVLGPMSRKAALARSLRTMSTMVTTGVSMLEGLEITARVAGNIFYSEIWTGLARRVREGSTLAQHLFETPLIPRPIAQMIDAGERTGQLGHVMDRVSTFCEDDLKIAIKAVTSMIEPIMIIVMGVIVGGVAMALLLPIFKMSKMMSQ</sequence>
<keyword evidence="4" id="KW-0997">Cell inner membrane</keyword>
<feature type="transmembrane region" description="Helical" evidence="8">
    <location>
        <begin position="372"/>
        <end position="393"/>
    </location>
</feature>
<dbReference type="InterPro" id="IPR042094">
    <property type="entry name" value="T2SS_GspF_sf"/>
</dbReference>
<evidence type="ECO:0000259" key="9">
    <source>
        <dbReference type="Pfam" id="PF00482"/>
    </source>
</evidence>
<keyword evidence="7 8" id="KW-0472">Membrane</keyword>
<keyword evidence="3" id="KW-1003">Cell membrane</keyword>
<proteinExistence type="inferred from homology"/>
<organism evidence="10">
    <name type="scientific">marine sediment metagenome</name>
    <dbReference type="NCBI Taxonomy" id="412755"/>
    <lineage>
        <taxon>unclassified sequences</taxon>
        <taxon>metagenomes</taxon>
        <taxon>ecological metagenomes</taxon>
    </lineage>
</organism>
<evidence type="ECO:0000256" key="6">
    <source>
        <dbReference type="ARBA" id="ARBA00022989"/>
    </source>
</evidence>
<comment type="caution">
    <text evidence="10">The sequence shown here is derived from an EMBL/GenBank/DDBJ whole genome shotgun (WGS) entry which is preliminary data.</text>
</comment>
<keyword evidence="5 8" id="KW-0812">Transmembrane</keyword>
<keyword evidence="6 8" id="KW-1133">Transmembrane helix</keyword>
<evidence type="ECO:0000256" key="1">
    <source>
        <dbReference type="ARBA" id="ARBA00004429"/>
    </source>
</evidence>
<dbReference type="EMBL" id="LAZR01000217">
    <property type="protein sequence ID" value="KKN81258.1"/>
    <property type="molecule type" value="Genomic_DNA"/>
</dbReference>
<dbReference type="PRINTS" id="PR00812">
    <property type="entry name" value="BCTERIALGSPF"/>
</dbReference>
<dbReference type="InterPro" id="IPR003004">
    <property type="entry name" value="GspF/PilC"/>
</dbReference>
<feature type="transmembrane region" description="Helical" evidence="8">
    <location>
        <begin position="166"/>
        <end position="188"/>
    </location>
</feature>
<dbReference type="Pfam" id="PF00482">
    <property type="entry name" value="T2SSF"/>
    <property type="match status" value="2"/>
</dbReference>
<reference evidence="10" key="1">
    <citation type="journal article" date="2015" name="Nature">
        <title>Complex archaea that bridge the gap between prokaryotes and eukaryotes.</title>
        <authorList>
            <person name="Spang A."/>
            <person name="Saw J.H."/>
            <person name="Jorgensen S.L."/>
            <person name="Zaremba-Niedzwiedzka K."/>
            <person name="Martijn J."/>
            <person name="Lind A.E."/>
            <person name="van Eijk R."/>
            <person name="Schleper C."/>
            <person name="Guy L."/>
            <person name="Ettema T.J."/>
        </authorList>
    </citation>
    <scope>NUCLEOTIDE SEQUENCE</scope>
</reference>
<dbReference type="AlphaFoldDB" id="A0A0F9WR77"/>
<dbReference type="PANTHER" id="PTHR30012:SF0">
    <property type="entry name" value="TYPE II SECRETION SYSTEM PROTEIN F-RELATED"/>
    <property type="match status" value="1"/>
</dbReference>
<dbReference type="Gene3D" id="1.20.81.30">
    <property type="entry name" value="Type II secretion system (T2SS), domain F"/>
    <property type="match status" value="2"/>
</dbReference>
<evidence type="ECO:0000256" key="2">
    <source>
        <dbReference type="ARBA" id="ARBA00005745"/>
    </source>
</evidence>
<feature type="domain" description="Type II secretion system protein GspF" evidence="9">
    <location>
        <begin position="66"/>
        <end position="189"/>
    </location>
</feature>
<feature type="domain" description="Type II secretion system protein GspF" evidence="9">
    <location>
        <begin position="270"/>
        <end position="391"/>
    </location>
</feature>
<protein>
    <recommendedName>
        <fullName evidence="9">Type II secretion system protein GspF domain-containing protein</fullName>
    </recommendedName>
</protein>
<evidence type="ECO:0000256" key="4">
    <source>
        <dbReference type="ARBA" id="ARBA00022519"/>
    </source>
</evidence>
<name>A0A0F9WR77_9ZZZZ</name>
<dbReference type="FunFam" id="1.20.81.30:FF:000001">
    <property type="entry name" value="Type II secretion system protein F"/>
    <property type="match status" value="1"/>
</dbReference>
<dbReference type="PANTHER" id="PTHR30012">
    <property type="entry name" value="GENERAL SECRETION PATHWAY PROTEIN"/>
    <property type="match status" value="1"/>
</dbReference>
<gene>
    <name evidence="10" type="ORF">LCGC14_0320950</name>
</gene>
<evidence type="ECO:0000313" key="10">
    <source>
        <dbReference type="EMBL" id="KKN81258.1"/>
    </source>
</evidence>
<dbReference type="GO" id="GO:0005886">
    <property type="term" value="C:plasma membrane"/>
    <property type="evidence" value="ECO:0007669"/>
    <property type="project" value="UniProtKB-SubCell"/>
</dbReference>
<dbReference type="InterPro" id="IPR018076">
    <property type="entry name" value="T2SS_GspF_dom"/>
</dbReference>
<evidence type="ECO:0000256" key="5">
    <source>
        <dbReference type="ARBA" id="ARBA00022692"/>
    </source>
</evidence>
<comment type="subcellular location">
    <subcellularLocation>
        <location evidence="1">Cell inner membrane</location>
        <topology evidence="1">Multi-pass membrane protein</topology>
    </subcellularLocation>
</comment>
<feature type="transmembrane region" description="Helical" evidence="8">
    <location>
        <begin position="219"/>
        <end position="237"/>
    </location>
</feature>